<evidence type="ECO:0000313" key="2">
    <source>
        <dbReference type="Proteomes" id="UP001432000"/>
    </source>
</evidence>
<reference evidence="1 2" key="1">
    <citation type="submission" date="2024-03" db="EMBL/GenBank/DDBJ databases">
        <title>Natural products discovery in diverse microorganisms through a two-stage MS feature dereplication strategy.</title>
        <authorList>
            <person name="Zhang R."/>
        </authorList>
    </citation>
    <scope>NUCLEOTIDE SEQUENCE [LARGE SCALE GENOMIC DNA]</scope>
    <source>
        <strain evidence="1 2">18930</strain>
    </source>
</reference>
<keyword evidence="2" id="KW-1185">Reference proteome</keyword>
<evidence type="ECO:0000313" key="1">
    <source>
        <dbReference type="EMBL" id="WXG70466.1"/>
    </source>
</evidence>
<accession>A0ABZ2PRZ4</accession>
<proteinExistence type="predicted"/>
<dbReference type="Proteomes" id="UP001432000">
    <property type="component" value="Chromosome"/>
</dbReference>
<gene>
    <name evidence="1" type="ORF">WDS16_08220</name>
</gene>
<sequence>MIFDPRCAPADPSLVDLVASELSDAALTNSTIIDADPYTFFGATTLRQDGSMSNRSDVWIIDGGALYASSCGARNEGTRPKARTALGVSPCDEAVQAVDGCVIGITTGR</sequence>
<dbReference type="RefSeq" id="WP_338891912.1">
    <property type="nucleotide sequence ID" value="NZ_CP147846.1"/>
</dbReference>
<organism evidence="1 2">
    <name type="scientific">Rhodococcus sovatensis</name>
    <dbReference type="NCBI Taxonomy" id="1805840"/>
    <lineage>
        <taxon>Bacteria</taxon>
        <taxon>Bacillati</taxon>
        <taxon>Actinomycetota</taxon>
        <taxon>Actinomycetes</taxon>
        <taxon>Mycobacteriales</taxon>
        <taxon>Nocardiaceae</taxon>
        <taxon>Rhodococcus</taxon>
    </lineage>
</organism>
<dbReference type="EMBL" id="CP147846">
    <property type="protein sequence ID" value="WXG70466.1"/>
    <property type="molecule type" value="Genomic_DNA"/>
</dbReference>
<name>A0ABZ2PRZ4_9NOCA</name>
<protein>
    <submittedName>
        <fullName evidence="1">Uncharacterized protein</fullName>
    </submittedName>
</protein>